<dbReference type="SUPFAM" id="SSF57184">
    <property type="entry name" value="Growth factor receptor domain"/>
    <property type="match status" value="1"/>
</dbReference>
<accession>A0A383WJV8</accession>
<reference evidence="1 2" key="1">
    <citation type="submission" date="2016-10" db="EMBL/GenBank/DDBJ databases">
        <authorList>
            <person name="Cai Z."/>
        </authorList>
    </citation>
    <scope>NUCLEOTIDE SEQUENCE [LARGE SCALE GENOMIC DNA]</scope>
</reference>
<name>A0A383WJV8_TETOB</name>
<evidence type="ECO:0000313" key="1">
    <source>
        <dbReference type="EMBL" id="SZX77747.1"/>
    </source>
</evidence>
<protein>
    <submittedName>
        <fullName evidence="1">Uncharacterized protein</fullName>
    </submittedName>
</protein>
<dbReference type="Pfam" id="PF07699">
    <property type="entry name" value="Ephrin_rec_like"/>
    <property type="match status" value="1"/>
</dbReference>
<organism evidence="1 2">
    <name type="scientific">Tetradesmus obliquus</name>
    <name type="common">Green alga</name>
    <name type="synonym">Acutodesmus obliquus</name>
    <dbReference type="NCBI Taxonomy" id="3088"/>
    <lineage>
        <taxon>Eukaryota</taxon>
        <taxon>Viridiplantae</taxon>
        <taxon>Chlorophyta</taxon>
        <taxon>core chlorophytes</taxon>
        <taxon>Chlorophyceae</taxon>
        <taxon>CS clade</taxon>
        <taxon>Sphaeropleales</taxon>
        <taxon>Scenedesmaceae</taxon>
        <taxon>Tetradesmus</taxon>
    </lineage>
</organism>
<keyword evidence="2" id="KW-1185">Reference proteome</keyword>
<dbReference type="InterPro" id="IPR009030">
    <property type="entry name" value="Growth_fac_rcpt_cys_sf"/>
</dbReference>
<sequence>MALWMLPATLLLLLLGATTVQSKPPDCTRINGCATCRLARVVGKGTQLLCDTCSKGWTLRRDGQSQTCDCAAGWAFNAAGMCTLCAKGMFCPGGDAASNPGNAAFACPPGLTTIIAGAMSQGQCFTQPGYGRSSATGSDGKVTVSAALCGVAEYNIGGNTLPCQKCGPGLTTVSQGSTSAAQCVAPPGFFVDKASATAKRCQRGTYSPSFSSSGRCTPCPPEASTAAEGATSASACVPVN</sequence>
<dbReference type="AlphaFoldDB" id="A0A383WJV8"/>
<proteinExistence type="predicted"/>
<dbReference type="Proteomes" id="UP000256970">
    <property type="component" value="Unassembled WGS sequence"/>
</dbReference>
<dbReference type="STRING" id="3088.A0A383WJV8"/>
<dbReference type="Gene3D" id="2.10.50.10">
    <property type="entry name" value="Tumor Necrosis Factor Receptor, subunit A, domain 2"/>
    <property type="match status" value="1"/>
</dbReference>
<dbReference type="EMBL" id="FNXT01001293">
    <property type="protein sequence ID" value="SZX77747.1"/>
    <property type="molecule type" value="Genomic_DNA"/>
</dbReference>
<evidence type="ECO:0000313" key="2">
    <source>
        <dbReference type="Proteomes" id="UP000256970"/>
    </source>
</evidence>
<dbReference type="InterPro" id="IPR011641">
    <property type="entry name" value="Tyr-kin_ephrin_A/B_rcpt-like"/>
</dbReference>
<dbReference type="SMART" id="SM01411">
    <property type="entry name" value="Ephrin_rec_like"/>
    <property type="match status" value="3"/>
</dbReference>
<gene>
    <name evidence="1" type="ORF">BQ4739_LOCUS18090</name>
</gene>